<keyword evidence="5" id="KW-1185">Reference proteome</keyword>
<dbReference type="Proteomes" id="UP000031271">
    <property type="component" value="Chromosome"/>
</dbReference>
<accession>A0A8D3XYU0</accession>
<dbReference type="EMBL" id="FNHO01000001">
    <property type="protein sequence ID" value="SDM01296.1"/>
    <property type="molecule type" value="Genomic_DNA"/>
</dbReference>
<organism evidence="2 4">
    <name type="scientific">Stutzerimonas balearica DSM 6083</name>
    <dbReference type="NCBI Taxonomy" id="1123016"/>
    <lineage>
        <taxon>Bacteria</taxon>
        <taxon>Pseudomonadati</taxon>
        <taxon>Pseudomonadota</taxon>
        <taxon>Gammaproteobacteria</taxon>
        <taxon>Pseudomonadales</taxon>
        <taxon>Pseudomonadaceae</taxon>
        <taxon>Stutzerimonas</taxon>
    </lineage>
</organism>
<gene>
    <name evidence="2" type="ORF">CL52_02725</name>
    <name evidence="3" type="ORF">SAMN05660875_101557</name>
</gene>
<evidence type="ECO:0000313" key="4">
    <source>
        <dbReference type="Proteomes" id="UP000031271"/>
    </source>
</evidence>
<feature type="compositionally biased region" description="Low complexity" evidence="1">
    <location>
        <begin position="21"/>
        <end position="31"/>
    </location>
</feature>
<evidence type="ECO:0008006" key="6">
    <source>
        <dbReference type="Google" id="ProtNLM"/>
    </source>
</evidence>
<evidence type="ECO:0000313" key="5">
    <source>
        <dbReference type="Proteomes" id="UP000182276"/>
    </source>
</evidence>
<evidence type="ECO:0000256" key="1">
    <source>
        <dbReference type="SAM" id="MobiDB-lite"/>
    </source>
</evidence>
<protein>
    <recommendedName>
        <fullName evidence="6">DUF5681 domain-containing protein</fullName>
    </recommendedName>
</protein>
<proteinExistence type="predicted"/>
<feature type="region of interest" description="Disordered" evidence="1">
    <location>
        <begin position="21"/>
        <end position="52"/>
    </location>
</feature>
<dbReference type="KEGG" id="pbm:CL52_02725"/>
<reference evidence="2 4" key="3">
    <citation type="journal article" name="Genome Announc.">
        <title>Complete Genome Sequence of Pseudomonas balearica DSM 6083T.</title>
        <authorList>
            <person name="Bennasar-Figueras A."/>
            <person name="Salva-Serra F."/>
            <person name="Jaen-Luchoro D."/>
            <person name="Segui C."/>
            <person name="Aliaga F."/>
            <person name="Busquets A."/>
            <person name="Gomila M."/>
            <person name="Moore E.R."/>
            <person name="Lalucat J."/>
        </authorList>
    </citation>
    <scope>NUCLEOTIDE SEQUENCE [LARGE SCALE GENOMIC DNA]</scope>
    <source>
        <strain evidence="4">DSM 6083</strain>
        <strain evidence="2">DSM6083</strain>
    </source>
</reference>
<reference evidence="3 5" key="2">
    <citation type="submission" date="2016-10" db="EMBL/GenBank/DDBJ databases">
        <authorList>
            <person name="Varghese N."/>
            <person name="Submissions S."/>
        </authorList>
    </citation>
    <scope>NUCLEOTIDE SEQUENCE [LARGE SCALE GENOMIC DNA]</scope>
    <source>
        <strain evidence="3 5">DSM 6083</strain>
    </source>
</reference>
<sequence length="206" mass="22159">MKTPPWKLTPEALAQQQAEAAVAADAPTEHANGIAKDAKTGRFIRGGAGRPKGSRNKVTLAIENMMEGEAEAITRHCIDLAKRGDPTAMRIVMDRIAPVRKGRPIPKLEKRDGETSIEALLRAVLEGEIAPEEGKEVVGLIESAARVAATQILADMRQRQMEAFQKAADSGGVPGGVMLVPMLGGLDDWESAVLKQQQHLKLTVKE</sequence>
<dbReference type="RefSeq" id="WP_052264510.1">
    <property type="nucleotide sequence ID" value="NZ_CP007511.1"/>
</dbReference>
<evidence type="ECO:0000313" key="2">
    <source>
        <dbReference type="EMBL" id="AJE14006.1"/>
    </source>
</evidence>
<dbReference type="Proteomes" id="UP000182276">
    <property type="component" value="Unassembled WGS sequence"/>
</dbReference>
<dbReference type="GeneID" id="77262284"/>
<dbReference type="AlphaFoldDB" id="A0A8D3XYU0"/>
<reference evidence="4" key="1">
    <citation type="submission" date="2014-03" db="EMBL/GenBank/DDBJ databases">
        <title>Complete genome of Pseudomonas balearica DSM 6083T, a sewage water isolate from an enrichment with 2-methylnaphthalene.</title>
        <authorList>
            <person name="Salva-Serra F."/>
            <person name="Jaen-Luchoro D."/>
            <person name="Busquets A."/>
            <person name="Pena A."/>
            <person name="Gomila M."/>
            <person name="Bosch R."/>
            <person name="Nogales B."/>
            <person name="Garcia-Valdes E."/>
            <person name="Lalucat J."/>
            <person name="Bennasar A."/>
        </authorList>
    </citation>
    <scope>NUCLEOTIDE SEQUENCE [LARGE SCALE GENOMIC DNA]</scope>
    <source>
        <strain evidence="4">DSM 6083</strain>
    </source>
</reference>
<dbReference type="EMBL" id="CP007511">
    <property type="protein sequence ID" value="AJE14006.1"/>
    <property type="molecule type" value="Genomic_DNA"/>
</dbReference>
<name>A0A8D3XYU0_9GAMM</name>
<evidence type="ECO:0000313" key="3">
    <source>
        <dbReference type="EMBL" id="SDM01296.1"/>
    </source>
</evidence>